<dbReference type="InterPro" id="IPR036390">
    <property type="entry name" value="WH_DNA-bd_sf"/>
</dbReference>
<dbReference type="InterPro" id="IPR001077">
    <property type="entry name" value="COMT_C"/>
</dbReference>
<comment type="caution">
    <text evidence="6">The sequence shown here is derived from an EMBL/GenBank/DDBJ whole genome shotgun (WGS) entry which is preliminary data.</text>
</comment>
<dbReference type="PANTHER" id="PTHR43712">
    <property type="entry name" value="PUTATIVE (AFU_ORTHOLOGUE AFUA_4G14580)-RELATED"/>
    <property type="match status" value="1"/>
</dbReference>
<protein>
    <submittedName>
        <fullName evidence="6">Methyltransferase</fullName>
    </submittedName>
</protein>
<dbReference type="Proteomes" id="UP000186455">
    <property type="component" value="Unassembled WGS sequence"/>
</dbReference>
<proteinExistence type="predicted"/>
<organism evidence="6 7">
    <name type="scientific">Streptomyces uncialis</name>
    <dbReference type="NCBI Taxonomy" id="1048205"/>
    <lineage>
        <taxon>Bacteria</taxon>
        <taxon>Bacillati</taxon>
        <taxon>Actinomycetota</taxon>
        <taxon>Actinomycetes</taxon>
        <taxon>Kitasatosporales</taxon>
        <taxon>Streptomycetaceae</taxon>
        <taxon>Streptomyces</taxon>
    </lineage>
</organism>
<dbReference type="Pfam" id="PF08100">
    <property type="entry name" value="Dimerisation"/>
    <property type="match status" value="1"/>
</dbReference>
<dbReference type="EMBL" id="LFBV01000002">
    <property type="protein sequence ID" value="OKH94467.1"/>
    <property type="molecule type" value="Genomic_DNA"/>
</dbReference>
<dbReference type="AlphaFoldDB" id="A0A1Q4V9I8"/>
<dbReference type="PROSITE" id="PS51683">
    <property type="entry name" value="SAM_OMT_II"/>
    <property type="match status" value="1"/>
</dbReference>
<dbReference type="InterPro" id="IPR016461">
    <property type="entry name" value="COMT-like"/>
</dbReference>
<keyword evidence="2 6" id="KW-0808">Transferase</keyword>
<dbReference type="InterPro" id="IPR036388">
    <property type="entry name" value="WH-like_DNA-bd_sf"/>
</dbReference>
<dbReference type="GO" id="GO:0046983">
    <property type="term" value="F:protein dimerization activity"/>
    <property type="evidence" value="ECO:0007669"/>
    <property type="project" value="InterPro"/>
</dbReference>
<evidence type="ECO:0000313" key="7">
    <source>
        <dbReference type="Proteomes" id="UP000186455"/>
    </source>
</evidence>
<evidence type="ECO:0000313" key="6">
    <source>
        <dbReference type="EMBL" id="OKH94467.1"/>
    </source>
</evidence>
<sequence>MIMPLPEQSSGVPAPVLDRLGAAGYRAMIAGVRLGVFTALEAGPLSVEELATRIGGTPAGTRSLVNILVAFGYLRHDEDGVTTAAKPGSEDAELFWYETLFEQWADIEDTIRTGTPRRGFYTWLSERPALAGRLRRMLAGAAVALADDIAAALPPAATVLDIGGGHGDHTVELCRRRPDVRVTVFDLPETITALREDAPRDRVTAQAGDYLTDDLGSGHDLVLLFNVLHGHRPEECRELFQRAAKSLSPTGSIVILDHDREPPAGLGPAAAGFLAMFDLTLWQGHGGGVHRYTDLAVWLGEAGLTESRVVPLAASPLEKLLIAGRPS</sequence>
<dbReference type="Gene3D" id="1.10.10.10">
    <property type="entry name" value="Winged helix-like DNA-binding domain superfamily/Winged helix DNA-binding domain"/>
    <property type="match status" value="1"/>
</dbReference>
<dbReference type="PANTHER" id="PTHR43712:SF2">
    <property type="entry name" value="O-METHYLTRANSFERASE CICE"/>
    <property type="match status" value="1"/>
</dbReference>
<evidence type="ECO:0000256" key="2">
    <source>
        <dbReference type="ARBA" id="ARBA00022679"/>
    </source>
</evidence>
<keyword evidence="3" id="KW-0949">S-adenosyl-L-methionine</keyword>
<dbReference type="GO" id="GO:0008171">
    <property type="term" value="F:O-methyltransferase activity"/>
    <property type="evidence" value="ECO:0007669"/>
    <property type="project" value="InterPro"/>
</dbReference>
<dbReference type="Pfam" id="PF00891">
    <property type="entry name" value="Methyltransf_2"/>
    <property type="match status" value="1"/>
</dbReference>
<dbReference type="STRING" id="1048205.AB852_09265"/>
<feature type="domain" description="O-methyltransferase dimerisation" evidence="5">
    <location>
        <begin position="27"/>
        <end position="79"/>
    </location>
</feature>
<evidence type="ECO:0000256" key="3">
    <source>
        <dbReference type="ARBA" id="ARBA00022691"/>
    </source>
</evidence>
<dbReference type="SUPFAM" id="SSF46785">
    <property type="entry name" value="Winged helix' DNA-binding domain"/>
    <property type="match status" value="1"/>
</dbReference>
<keyword evidence="1 6" id="KW-0489">Methyltransferase</keyword>
<dbReference type="Gene3D" id="3.40.50.150">
    <property type="entry name" value="Vaccinia Virus protein VP39"/>
    <property type="match status" value="1"/>
</dbReference>
<evidence type="ECO:0000256" key="1">
    <source>
        <dbReference type="ARBA" id="ARBA00022603"/>
    </source>
</evidence>
<dbReference type="GO" id="GO:0032259">
    <property type="term" value="P:methylation"/>
    <property type="evidence" value="ECO:0007669"/>
    <property type="project" value="UniProtKB-KW"/>
</dbReference>
<dbReference type="CDD" id="cd02440">
    <property type="entry name" value="AdoMet_MTases"/>
    <property type="match status" value="1"/>
</dbReference>
<gene>
    <name evidence="6" type="ORF">AB852_09265</name>
</gene>
<name>A0A1Q4V9I8_9ACTN</name>
<reference evidence="6 7" key="1">
    <citation type="submission" date="2015-06" db="EMBL/GenBank/DDBJ databases">
        <title>Cloning and characterization of the uncialamcin biosynthetic gene cluster.</title>
        <authorList>
            <person name="Yan X."/>
            <person name="Huang T."/>
            <person name="Ge H."/>
            <person name="Shen B."/>
        </authorList>
    </citation>
    <scope>NUCLEOTIDE SEQUENCE [LARGE SCALE GENOMIC DNA]</scope>
    <source>
        <strain evidence="6 7">DCA2648</strain>
    </source>
</reference>
<accession>A0A1Q4V9I8</accession>
<keyword evidence="7" id="KW-1185">Reference proteome</keyword>
<dbReference type="InterPro" id="IPR029063">
    <property type="entry name" value="SAM-dependent_MTases_sf"/>
</dbReference>
<dbReference type="SUPFAM" id="SSF53335">
    <property type="entry name" value="S-adenosyl-L-methionine-dependent methyltransferases"/>
    <property type="match status" value="1"/>
</dbReference>
<feature type="domain" description="O-methyltransferase C-terminal" evidence="4">
    <location>
        <begin position="153"/>
        <end position="257"/>
    </location>
</feature>
<dbReference type="InterPro" id="IPR012967">
    <property type="entry name" value="COMT_dimerisation"/>
</dbReference>
<evidence type="ECO:0000259" key="4">
    <source>
        <dbReference type="Pfam" id="PF00891"/>
    </source>
</evidence>
<evidence type="ECO:0000259" key="5">
    <source>
        <dbReference type="Pfam" id="PF08100"/>
    </source>
</evidence>